<feature type="coiled-coil region" evidence="7">
    <location>
        <begin position="402"/>
        <end position="467"/>
    </location>
</feature>
<name>A0A4E0RZW7_FASHE</name>
<evidence type="ECO:0000256" key="2">
    <source>
        <dbReference type="ARBA" id="ARBA00006946"/>
    </source>
</evidence>
<dbReference type="GO" id="GO:0031122">
    <property type="term" value="P:cytoplasmic microtubule organization"/>
    <property type="evidence" value="ECO:0007669"/>
    <property type="project" value="InterPro"/>
</dbReference>
<feature type="domain" description="Calponin-homology (CH)" evidence="9">
    <location>
        <begin position="53"/>
        <end position="169"/>
    </location>
</feature>
<proteinExistence type="inferred from homology"/>
<evidence type="ECO:0000256" key="8">
    <source>
        <dbReference type="SAM" id="Phobius"/>
    </source>
</evidence>
<comment type="caution">
    <text evidence="10">The sequence shown here is derived from an EMBL/GenBank/DDBJ whole genome shotgun (WGS) entry which is preliminary data.</text>
</comment>
<dbReference type="InterPro" id="IPR008636">
    <property type="entry name" value="Hook_C"/>
</dbReference>
<sequence>MNNIQFSTFPICPYMNFKSFLHKIFDRQTLLSAFLFNVVPIILAVVFRTMSESLLVENLLKWLRTFETASNVHFVSEIADGLVLGNVLSTISPKHFTPEWLTELYRNESQNWTAKANNLRQILQAVMDFLTEVPDERISIYPEPDLVAIAKDNDQLAAIHLLQLVLGCAVNCENKEKYIEAIMGMEESVQQSLMEAIQQLMCSRSSGIPETYPEIVEERLVKTVDQCKTLLNENASLSQKCHELELKISSLQDEKQLLLSENAKLRVTASAVHEASEALTGTVLLGATSTITGDPVAAGLSPTVANVRIGQLQDQLTKLRNEIYRLETGKEELELKLTHAVGLNQELKQKCDQLAQRADEAAHLKDELDIAREELAISAHQTTQMEQLRKRADEAVELRVRCAKLTEDNRICIERLRELEQETRFSGSLRSQAETQRMQAADARLEATEATRRADALDTELRKVREELTGTVREKMLLVTELNRLRACCEELQMCVNPTRGVEEEIVSLSSNANVQLSPAIQSQMLNLQEELSRLRTSLSTMEGHMCNISDREPEPTCFVTQGFQTNPVTKFVPESPNVTPAPMQNGLGEVESEPAVSVEHELSALRNQLAQKERDMLALEQKYRGYLWKAREVIRVLEREQRQIRDNGCVGGDDPRDGSTETSIREIERLRGLLVEKEDVIEKLELHHEQARRHRDAEEHILVSAWYNLIGSFTRNAIEQRIQARTEPQQLLPGAGMGDRSNNCHPLSSTQDASFLERQRELHLKPPRGLTSVVVASK</sequence>
<dbReference type="SUPFAM" id="SSF116907">
    <property type="entry name" value="Hook domain"/>
    <property type="match status" value="1"/>
</dbReference>
<evidence type="ECO:0000256" key="3">
    <source>
        <dbReference type="ARBA" id="ARBA00022490"/>
    </source>
</evidence>
<keyword evidence="3" id="KW-0963">Cytoplasm</keyword>
<dbReference type="GO" id="GO:0051959">
    <property type="term" value="F:dynein light intermediate chain binding"/>
    <property type="evidence" value="ECO:0007669"/>
    <property type="project" value="TreeGrafter"/>
</dbReference>
<reference evidence="10" key="1">
    <citation type="submission" date="2019-03" db="EMBL/GenBank/DDBJ databases">
        <title>Improved annotation for the trematode Fasciola hepatica.</title>
        <authorList>
            <person name="Choi Y.-J."/>
            <person name="Martin J."/>
            <person name="Mitreva M."/>
        </authorList>
    </citation>
    <scope>NUCLEOTIDE SEQUENCE [LARGE SCALE GENOMIC DNA]</scope>
</reference>
<accession>A0A4E0RZW7</accession>
<evidence type="ECO:0000313" key="11">
    <source>
        <dbReference type="Proteomes" id="UP000230066"/>
    </source>
</evidence>
<evidence type="ECO:0000256" key="6">
    <source>
        <dbReference type="ARBA" id="ARBA00023212"/>
    </source>
</evidence>
<organism evidence="10 11">
    <name type="scientific">Fasciola hepatica</name>
    <name type="common">Liver fluke</name>
    <dbReference type="NCBI Taxonomy" id="6192"/>
    <lineage>
        <taxon>Eukaryota</taxon>
        <taxon>Metazoa</taxon>
        <taxon>Spiralia</taxon>
        <taxon>Lophotrochozoa</taxon>
        <taxon>Platyhelminthes</taxon>
        <taxon>Trematoda</taxon>
        <taxon>Digenea</taxon>
        <taxon>Plagiorchiida</taxon>
        <taxon>Echinostomata</taxon>
        <taxon>Echinostomatoidea</taxon>
        <taxon>Fasciolidae</taxon>
        <taxon>Fasciola</taxon>
    </lineage>
</organism>
<gene>
    <name evidence="10" type="ORF">D915_006286</name>
</gene>
<dbReference type="GO" id="GO:0005874">
    <property type="term" value="C:microtubule"/>
    <property type="evidence" value="ECO:0007669"/>
    <property type="project" value="UniProtKB-KW"/>
</dbReference>
<dbReference type="GO" id="GO:0030705">
    <property type="term" value="P:cytoskeleton-dependent intracellular transport"/>
    <property type="evidence" value="ECO:0007669"/>
    <property type="project" value="InterPro"/>
</dbReference>
<feature type="coiled-coil region" evidence="7">
    <location>
        <begin position="596"/>
        <end position="623"/>
    </location>
</feature>
<feature type="coiled-coil region" evidence="7">
    <location>
        <begin position="668"/>
        <end position="695"/>
    </location>
</feature>
<dbReference type="InterPro" id="IPR036872">
    <property type="entry name" value="CH_dom_sf"/>
</dbReference>
<keyword evidence="5 7" id="KW-0175">Coiled coil</keyword>
<keyword evidence="11" id="KW-1185">Reference proteome</keyword>
<keyword evidence="8" id="KW-0472">Membrane</keyword>
<evidence type="ECO:0000313" key="10">
    <source>
        <dbReference type="EMBL" id="THD22990.1"/>
    </source>
</evidence>
<dbReference type="Proteomes" id="UP000230066">
    <property type="component" value="Unassembled WGS sequence"/>
</dbReference>
<evidence type="ECO:0000259" key="9">
    <source>
        <dbReference type="PROSITE" id="PS50021"/>
    </source>
</evidence>
<feature type="transmembrane region" description="Helical" evidence="8">
    <location>
        <begin position="30"/>
        <end position="50"/>
    </location>
</feature>
<dbReference type="InterPro" id="IPR043936">
    <property type="entry name" value="HOOK_N"/>
</dbReference>
<dbReference type="GO" id="GO:0005737">
    <property type="term" value="C:cytoplasm"/>
    <property type="evidence" value="ECO:0007669"/>
    <property type="project" value="TreeGrafter"/>
</dbReference>
<evidence type="ECO:0000256" key="7">
    <source>
        <dbReference type="SAM" id="Coils"/>
    </source>
</evidence>
<dbReference type="GO" id="GO:0008017">
    <property type="term" value="F:microtubule binding"/>
    <property type="evidence" value="ECO:0007669"/>
    <property type="project" value="InterPro"/>
</dbReference>
<dbReference type="Pfam" id="PF19047">
    <property type="entry name" value="HOOK_N"/>
    <property type="match status" value="1"/>
</dbReference>
<dbReference type="PANTHER" id="PTHR18947">
    <property type="entry name" value="HOOK PROTEINS"/>
    <property type="match status" value="1"/>
</dbReference>
<feature type="coiled-coil region" evidence="7">
    <location>
        <begin position="227"/>
        <end position="268"/>
    </location>
</feature>
<keyword evidence="6" id="KW-0206">Cytoskeleton</keyword>
<dbReference type="FunFam" id="1.10.418.10:FF:000024">
    <property type="entry name" value="Hook homolog 3 (Drosophila)"/>
    <property type="match status" value="1"/>
</dbReference>
<dbReference type="PANTHER" id="PTHR18947:SF39">
    <property type="entry name" value="PROTEIN HOOK"/>
    <property type="match status" value="1"/>
</dbReference>
<dbReference type="Pfam" id="PF05622">
    <property type="entry name" value="HOOK"/>
    <property type="match status" value="2"/>
</dbReference>
<dbReference type="GO" id="GO:0005813">
    <property type="term" value="C:centrosome"/>
    <property type="evidence" value="ECO:0007669"/>
    <property type="project" value="TreeGrafter"/>
</dbReference>
<comment type="subcellular location">
    <subcellularLocation>
        <location evidence="1">Cytoplasm</location>
        <location evidence="1">Cytoskeleton</location>
    </subcellularLocation>
</comment>
<evidence type="ECO:0000256" key="4">
    <source>
        <dbReference type="ARBA" id="ARBA00022701"/>
    </source>
</evidence>
<keyword evidence="4" id="KW-0493">Microtubule</keyword>
<protein>
    <submittedName>
        <fullName evidence="10">Protein Hook 3</fullName>
    </submittedName>
</protein>
<dbReference type="Gene3D" id="1.10.418.10">
    <property type="entry name" value="Calponin-like domain"/>
    <property type="match status" value="1"/>
</dbReference>
<dbReference type="InterPro" id="IPR001715">
    <property type="entry name" value="CH_dom"/>
</dbReference>
<comment type="similarity">
    <text evidence="2">Belongs to the hook family.</text>
</comment>
<feature type="coiled-coil region" evidence="7">
    <location>
        <begin position="309"/>
        <end position="374"/>
    </location>
</feature>
<dbReference type="EMBL" id="JXXN02002405">
    <property type="protein sequence ID" value="THD22990.1"/>
    <property type="molecule type" value="Genomic_DNA"/>
</dbReference>
<keyword evidence="8" id="KW-1133">Transmembrane helix</keyword>
<evidence type="ECO:0000256" key="1">
    <source>
        <dbReference type="ARBA" id="ARBA00004245"/>
    </source>
</evidence>
<dbReference type="AlphaFoldDB" id="A0A4E0RZW7"/>
<keyword evidence="8" id="KW-0812">Transmembrane</keyword>
<evidence type="ECO:0000256" key="5">
    <source>
        <dbReference type="ARBA" id="ARBA00023054"/>
    </source>
</evidence>
<dbReference type="PROSITE" id="PS50021">
    <property type="entry name" value="CH"/>
    <property type="match status" value="1"/>
</dbReference>